<evidence type="ECO:0000256" key="10">
    <source>
        <dbReference type="RuleBase" id="RU363035"/>
    </source>
</evidence>
<feature type="domain" description="Aminoacyl-tRNA synthetase class Ia" evidence="11">
    <location>
        <begin position="87"/>
        <end position="509"/>
    </location>
</feature>
<keyword evidence="7 10" id="KW-0030">Aminoacyl-tRNA synthetase</keyword>
<dbReference type="GO" id="GO:0006412">
    <property type="term" value="P:translation"/>
    <property type="evidence" value="ECO:0007669"/>
    <property type="project" value="UniProtKB-KW"/>
</dbReference>
<dbReference type="FunFam" id="3.90.740.10:FF:000005">
    <property type="entry name" value="Valine--tRNA ligase, mitochondrial"/>
    <property type="match status" value="1"/>
</dbReference>
<evidence type="ECO:0000256" key="6">
    <source>
        <dbReference type="ARBA" id="ARBA00022917"/>
    </source>
</evidence>
<dbReference type="Pfam" id="PF00133">
    <property type="entry name" value="tRNA-synt_1"/>
    <property type="match status" value="2"/>
</dbReference>
<evidence type="ECO:0000259" key="12">
    <source>
        <dbReference type="Pfam" id="PF08264"/>
    </source>
</evidence>
<feature type="domain" description="Aminoacyl-tRNA synthetase class Ia" evidence="11">
    <location>
        <begin position="515"/>
        <end position="666"/>
    </location>
</feature>
<gene>
    <name evidence="13" type="ORF">BaRGS_00033910</name>
</gene>
<evidence type="ECO:0000313" key="13">
    <source>
        <dbReference type="EMBL" id="KAK7474838.1"/>
    </source>
</evidence>
<comment type="caution">
    <text evidence="13">The sequence shown here is derived from an EMBL/GenBank/DDBJ whole genome shotgun (WGS) entry which is preliminary data.</text>
</comment>
<keyword evidence="14" id="KW-1185">Reference proteome</keyword>
<dbReference type="CDD" id="cd07962">
    <property type="entry name" value="Anticodon_Ia_Val"/>
    <property type="match status" value="1"/>
</dbReference>
<dbReference type="FunFam" id="3.40.50.620:FF:000020">
    <property type="entry name" value="Valine--tRNA ligase, mitochondrial"/>
    <property type="match status" value="1"/>
</dbReference>
<dbReference type="InterPro" id="IPR009080">
    <property type="entry name" value="tRNAsynth_Ia_anticodon-bd"/>
</dbReference>
<dbReference type="InterPro" id="IPR001412">
    <property type="entry name" value="aa-tRNA-synth_I_CS"/>
</dbReference>
<sequence length="999" mass="113772">MAASWSRLRQWYRSTGEKLYKTHRGLSIADMKNLNSVAVRFFTETPALQKDAFHKIQYTLQTSQGHKKDTASPLPSAYSPQFVEAVWYDWWFNKGFFSLETQDPPSCAKERFLLLLPPPNVTGTLHLGHALTCSIQDSLVRWHRMRGHTTLWVPGSDHAGIATQVVVEKSLWAQHQQTRHQLGRQQFVTEVWKWKEDQGAVIEEQMKRLGSSLDWNRNFFTLDENLSRAVTEAFVRLHESGKIYRDTQLVNWSCCLRSSISDIEVDNVAVQGRTRRQVPGYEEAVEFGVLSSFAYPLEDSDEEIVVSTTRLETMLGDTAVAVHPEDPRYSKLLGRRVRHPLCGRSIPIIADSFVSREFGSGAVKITPGHDFVDLEVGRRHNLPELSILDDEGKTCGQVGQQFQGLKRFVARQKVRDALLDMGLYRGEVDHEMILPVCSRSGDVVEPRLKEQWFVRCQEMAQRAIQAVQSGELSFSAPHHEAVWFEWLNNVKDWCVSRQLWWGHRIPAYKLQVGWNEDVLDTWFSSALLPFSVFGWPDNTAELKQLYPLTMMETGHDILFFWVARMVMLGLELTDSLPFQHVLLHGIIRDAQGRKMSKSLGNVIDPMDVIEGASLQDLHSRLDSTRLSKAEMELAKQGQKTDFPEGIPECGADALRFTLCSYDFKADEIRLSVLHVRAYRLFCNKIWQAFRFVQQHLPADFAPSPLFTLAESTNAVDRWLLSRLSDLVSRCDAAFTACDLHHATSALHKFWITEFCDVYLECSKAVLWSQNANEEEAVQQILYHTSNTFLRALAPFMPFLAEELFQRLPVERDWPDSVSTAAYPQPADYPWRDEVLEQVMGQVQNICYHILSIRHDYNITKVFTPVYVVMDGEGSSSAVQECVTVLCQLAKAKPVHFVSTSQAVPPGCITAMVDSTCQVHVHLQGHIDLSFALERLSHKRDKVAKSRDKIKAKLSNLMGKSKSHVPAIQKLQEKEALLAADLENITSVIDKIIKMQDGER</sequence>
<dbReference type="CDD" id="cd00817">
    <property type="entry name" value="ValRS_core"/>
    <property type="match status" value="1"/>
</dbReference>
<evidence type="ECO:0000313" key="14">
    <source>
        <dbReference type="Proteomes" id="UP001519460"/>
    </source>
</evidence>
<dbReference type="Gene3D" id="3.40.50.620">
    <property type="entry name" value="HUPs"/>
    <property type="match status" value="3"/>
</dbReference>
<dbReference type="InterPro" id="IPR002303">
    <property type="entry name" value="Valyl-tRNA_ligase"/>
</dbReference>
<comment type="similarity">
    <text evidence="1 10">Belongs to the class-I aminoacyl-tRNA synthetase family.</text>
</comment>
<name>A0ABD0JJB1_9CAEN</name>
<dbReference type="FunFam" id="3.40.50.620:FF:000457">
    <property type="entry name" value="Predicted protein"/>
    <property type="match status" value="1"/>
</dbReference>
<protein>
    <recommendedName>
        <fullName evidence="2">valine--tRNA ligase</fullName>
        <ecNumber evidence="2">6.1.1.9</ecNumber>
    </recommendedName>
    <alternativeName>
        <fullName evidence="8">Valyl-tRNA synthetase</fullName>
    </alternativeName>
</protein>
<dbReference type="SUPFAM" id="SSF47323">
    <property type="entry name" value="Anticodon-binding domain of a subclass of class I aminoacyl-tRNA synthetases"/>
    <property type="match status" value="1"/>
</dbReference>
<proteinExistence type="inferred from homology"/>
<accession>A0ABD0JJB1</accession>
<dbReference type="InterPro" id="IPR014729">
    <property type="entry name" value="Rossmann-like_a/b/a_fold"/>
</dbReference>
<evidence type="ECO:0000256" key="8">
    <source>
        <dbReference type="ARBA" id="ARBA00029936"/>
    </source>
</evidence>
<dbReference type="GO" id="GO:0004832">
    <property type="term" value="F:valine-tRNA ligase activity"/>
    <property type="evidence" value="ECO:0007669"/>
    <property type="project" value="UniProtKB-EC"/>
</dbReference>
<evidence type="ECO:0000256" key="9">
    <source>
        <dbReference type="ARBA" id="ARBA00047552"/>
    </source>
</evidence>
<evidence type="ECO:0000256" key="4">
    <source>
        <dbReference type="ARBA" id="ARBA00022741"/>
    </source>
</evidence>
<keyword evidence="6 10" id="KW-0648">Protein biosynthesis</keyword>
<evidence type="ECO:0000256" key="7">
    <source>
        <dbReference type="ARBA" id="ARBA00023146"/>
    </source>
</evidence>
<evidence type="ECO:0000256" key="2">
    <source>
        <dbReference type="ARBA" id="ARBA00013169"/>
    </source>
</evidence>
<dbReference type="Gene3D" id="3.90.740.10">
    <property type="entry name" value="Valyl/Leucyl/Isoleucyl-tRNA synthetase, editing domain"/>
    <property type="match status" value="1"/>
</dbReference>
<dbReference type="InterPro" id="IPR002300">
    <property type="entry name" value="aa-tRNA-synth_Ia"/>
</dbReference>
<dbReference type="EC" id="6.1.1.9" evidence="2"/>
<organism evidence="13 14">
    <name type="scientific">Batillaria attramentaria</name>
    <dbReference type="NCBI Taxonomy" id="370345"/>
    <lineage>
        <taxon>Eukaryota</taxon>
        <taxon>Metazoa</taxon>
        <taxon>Spiralia</taxon>
        <taxon>Lophotrochozoa</taxon>
        <taxon>Mollusca</taxon>
        <taxon>Gastropoda</taxon>
        <taxon>Caenogastropoda</taxon>
        <taxon>Sorbeoconcha</taxon>
        <taxon>Cerithioidea</taxon>
        <taxon>Batillariidae</taxon>
        <taxon>Batillaria</taxon>
    </lineage>
</organism>
<evidence type="ECO:0000256" key="3">
    <source>
        <dbReference type="ARBA" id="ARBA00022598"/>
    </source>
</evidence>
<dbReference type="SUPFAM" id="SSF50677">
    <property type="entry name" value="ValRS/IleRS/LeuRS editing domain"/>
    <property type="match status" value="1"/>
</dbReference>
<keyword evidence="5 10" id="KW-0067">ATP-binding</keyword>
<dbReference type="InterPro" id="IPR009008">
    <property type="entry name" value="Val/Leu/Ile-tRNA-synth_edit"/>
</dbReference>
<reference evidence="13 14" key="1">
    <citation type="journal article" date="2023" name="Sci. Data">
        <title>Genome assembly of the Korean intertidal mud-creeper Batillaria attramentaria.</title>
        <authorList>
            <person name="Patra A.K."/>
            <person name="Ho P.T."/>
            <person name="Jun S."/>
            <person name="Lee S.J."/>
            <person name="Kim Y."/>
            <person name="Won Y.J."/>
        </authorList>
    </citation>
    <scope>NUCLEOTIDE SEQUENCE [LARGE SCALE GENOMIC DNA]</scope>
    <source>
        <strain evidence="13">Wonlab-2016</strain>
    </source>
</reference>
<dbReference type="NCBIfam" id="NF004349">
    <property type="entry name" value="PRK05729.1"/>
    <property type="match status" value="1"/>
</dbReference>
<dbReference type="PRINTS" id="PR00986">
    <property type="entry name" value="TRNASYNTHVAL"/>
</dbReference>
<dbReference type="Pfam" id="PF08264">
    <property type="entry name" value="Anticodon_1"/>
    <property type="match status" value="1"/>
</dbReference>
<dbReference type="InterPro" id="IPR013155">
    <property type="entry name" value="M/V/L/I-tRNA-synth_anticd-bd"/>
</dbReference>
<evidence type="ECO:0000256" key="1">
    <source>
        <dbReference type="ARBA" id="ARBA00005594"/>
    </source>
</evidence>
<comment type="catalytic activity">
    <reaction evidence="9">
        <text>tRNA(Val) + L-valine + ATP = L-valyl-tRNA(Val) + AMP + diphosphate</text>
        <dbReference type="Rhea" id="RHEA:10704"/>
        <dbReference type="Rhea" id="RHEA-COMP:9672"/>
        <dbReference type="Rhea" id="RHEA-COMP:9708"/>
        <dbReference type="ChEBI" id="CHEBI:30616"/>
        <dbReference type="ChEBI" id="CHEBI:33019"/>
        <dbReference type="ChEBI" id="CHEBI:57762"/>
        <dbReference type="ChEBI" id="CHEBI:78442"/>
        <dbReference type="ChEBI" id="CHEBI:78537"/>
        <dbReference type="ChEBI" id="CHEBI:456215"/>
        <dbReference type="EC" id="6.1.1.9"/>
    </reaction>
</comment>
<dbReference type="PROSITE" id="PS00178">
    <property type="entry name" value="AA_TRNA_LIGASE_I"/>
    <property type="match status" value="1"/>
</dbReference>
<evidence type="ECO:0000259" key="11">
    <source>
        <dbReference type="Pfam" id="PF00133"/>
    </source>
</evidence>
<dbReference type="PANTHER" id="PTHR11946:SF109">
    <property type="entry name" value="VALINE--TRNA LIGASE"/>
    <property type="match status" value="1"/>
</dbReference>
<dbReference type="Proteomes" id="UP001519460">
    <property type="component" value="Unassembled WGS sequence"/>
</dbReference>
<dbReference type="Gene3D" id="1.10.730.10">
    <property type="entry name" value="Isoleucyl-tRNA Synthetase, Domain 1"/>
    <property type="match status" value="1"/>
</dbReference>
<dbReference type="AlphaFoldDB" id="A0ABD0JJB1"/>
<dbReference type="InterPro" id="IPR033705">
    <property type="entry name" value="Anticodon_Ia_Val"/>
</dbReference>
<dbReference type="SUPFAM" id="SSF52374">
    <property type="entry name" value="Nucleotidylyl transferase"/>
    <property type="match status" value="1"/>
</dbReference>
<keyword evidence="3 10" id="KW-0436">Ligase</keyword>
<dbReference type="GO" id="GO:0005524">
    <property type="term" value="F:ATP binding"/>
    <property type="evidence" value="ECO:0007669"/>
    <property type="project" value="UniProtKB-KW"/>
</dbReference>
<feature type="domain" description="Methionyl/Valyl/Leucyl/Isoleucyl-tRNA synthetase anticodon-binding" evidence="12">
    <location>
        <begin position="716"/>
        <end position="860"/>
    </location>
</feature>
<evidence type="ECO:0000256" key="5">
    <source>
        <dbReference type="ARBA" id="ARBA00022840"/>
    </source>
</evidence>
<dbReference type="PANTHER" id="PTHR11946">
    <property type="entry name" value="VALYL-TRNA SYNTHETASES"/>
    <property type="match status" value="1"/>
</dbReference>
<dbReference type="EMBL" id="JACVVK020000423">
    <property type="protein sequence ID" value="KAK7474838.1"/>
    <property type="molecule type" value="Genomic_DNA"/>
</dbReference>
<keyword evidence="4 10" id="KW-0547">Nucleotide-binding</keyword>